<dbReference type="PANTHER" id="PTHR47074">
    <property type="entry name" value="BNAC02G40300D PROTEIN"/>
    <property type="match status" value="1"/>
</dbReference>
<protein>
    <recommendedName>
        <fullName evidence="1">RNase H type-1 domain-containing protein</fullName>
    </recommendedName>
</protein>
<dbReference type="GO" id="GO:0003676">
    <property type="term" value="F:nucleic acid binding"/>
    <property type="evidence" value="ECO:0007669"/>
    <property type="project" value="InterPro"/>
</dbReference>
<keyword evidence="3" id="KW-1185">Reference proteome</keyword>
<gene>
    <name evidence="2" type="ORF">HUJ06_026633</name>
</gene>
<evidence type="ECO:0000313" key="3">
    <source>
        <dbReference type="Proteomes" id="UP000607653"/>
    </source>
</evidence>
<dbReference type="InterPro" id="IPR052929">
    <property type="entry name" value="RNase_H-like_EbsB-rel"/>
</dbReference>
<dbReference type="PANTHER" id="PTHR47074:SF11">
    <property type="entry name" value="REVERSE TRANSCRIPTASE-LIKE PROTEIN"/>
    <property type="match status" value="1"/>
</dbReference>
<name>A0A822Y1J5_NELNU</name>
<evidence type="ECO:0000259" key="1">
    <source>
        <dbReference type="Pfam" id="PF13456"/>
    </source>
</evidence>
<dbReference type="Pfam" id="PF13456">
    <property type="entry name" value="RVT_3"/>
    <property type="match status" value="1"/>
</dbReference>
<accession>A0A822Y1J5</accession>
<dbReference type="InterPro" id="IPR002156">
    <property type="entry name" value="RNaseH_domain"/>
</dbReference>
<organism evidence="2 3">
    <name type="scientific">Nelumbo nucifera</name>
    <name type="common">Sacred lotus</name>
    <dbReference type="NCBI Taxonomy" id="4432"/>
    <lineage>
        <taxon>Eukaryota</taxon>
        <taxon>Viridiplantae</taxon>
        <taxon>Streptophyta</taxon>
        <taxon>Embryophyta</taxon>
        <taxon>Tracheophyta</taxon>
        <taxon>Spermatophyta</taxon>
        <taxon>Magnoliopsida</taxon>
        <taxon>Proteales</taxon>
        <taxon>Nelumbonaceae</taxon>
        <taxon>Nelumbo</taxon>
    </lineage>
</organism>
<dbReference type="AlphaFoldDB" id="A0A822Y1J5"/>
<evidence type="ECO:0000313" key="2">
    <source>
        <dbReference type="EMBL" id="DAD25169.1"/>
    </source>
</evidence>
<dbReference type="Proteomes" id="UP000607653">
    <property type="component" value="Unassembled WGS sequence"/>
</dbReference>
<comment type="caution">
    <text evidence="2">The sequence shown here is derived from an EMBL/GenBank/DDBJ whole genome shotgun (WGS) entry which is preliminary data.</text>
</comment>
<feature type="domain" description="RNase H type-1" evidence="1">
    <location>
        <begin position="62"/>
        <end position="127"/>
    </location>
</feature>
<reference evidence="2 3" key="1">
    <citation type="journal article" date="2020" name="Mol. Biol. Evol.">
        <title>Distinct Expression and Methylation Patterns for Genes with Different Fates following a Single Whole-Genome Duplication in Flowering Plants.</title>
        <authorList>
            <person name="Shi T."/>
            <person name="Rahmani R.S."/>
            <person name="Gugger P.F."/>
            <person name="Wang M."/>
            <person name="Li H."/>
            <person name="Zhang Y."/>
            <person name="Li Z."/>
            <person name="Wang Q."/>
            <person name="Van de Peer Y."/>
            <person name="Marchal K."/>
            <person name="Chen J."/>
        </authorList>
    </citation>
    <scope>NUCLEOTIDE SEQUENCE [LARGE SCALE GENOMIC DNA]</scope>
    <source>
        <tissue evidence="2">Leaf</tissue>
    </source>
</reference>
<proteinExistence type="predicted"/>
<dbReference type="EMBL" id="DUZY01000001">
    <property type="protein sequence ID" value="DAD25169.1"/>
    <property type="molecule type" value="Genomic_DNA"/>
</dbReference>
<sequence length="144" mass="16061">MEDTDVSPDEVLHAAHSKINELVSMKQLQSSASQQPSPPIPQPQVTWTLPFHPFIKINVDNAHNCTASGMGIMLRDHRSVLLLATSIHSHLVDLELVEALAFQADLSMARDLQLSHVHLEGDVQKFVLILLDVNLDIPWRLHNA</sequence>
<dbReference type="GO" id="GO:0004523">
    <property type="term" value="F:RNA-DNA hybrid ribonuclease activity"/>
    <property type="evidence" value="ECO:0007669"/>
    <property type="project" value="InterPro"/>
</dbReference>